<organism evidence="1 2">
    <name type="scientific">Dryococelus australis</name>
    <dbReference type="NCBI Taxonomy" id="614101"/>
    <lineage>
        <taxon>Eukaryota</taxon>
        <taxon>Metazoa</taxon>
        <taxon>Ecdysozoa</taxon>
        <taxon>Arthropoda</taxon>
        <taxon>Hexapoda</taxon>
        <taxon>Insecta</taxon>
        <taxon>Pterygota</taxon>
        <taxon>Neoptera</taxon>
        <taxon>Polyneoptera</taxon>
        <taxon>Phasmatodea</taxon>
        <taxon>Verophasmatodea</taxon>
        <taxon>Anareolatae</taxon>
        <taxon>Phasmatidae</taxon>
        <taxon>Eurycanthinae</taxon>
        <taxon>Dryococelus</taxon>
    </lineage>
</organism>
<dbReference type="EMBL" id="JARBHB010000007">
    <property type="protein sequence ID" value="KAJ8879144.1"/>
    <property type="molecule type" value="Genomic_DNA"/>
</dbReference>
<name>A0ABQ9H4F1_9NEOP</name>
<accession>A0ABQ9H4F1</accession>
<keyword evidence="2" id="KW-1185">Reference proteome</keyword>
<sequence length="185" mass="20758">MTSITTVTKAGFPKTETELLVTFLKLHSNITSRRAQNPTTNRASVQRNLFQDENKYENRLEQPGRVFKFDESAFFLNAKGKKVLCVKEEKNVSQQVTADEKECITVLVTGNANGDLAPTLVFFKYERVSHELADSVPNTTVSENLRLKIPLPVIVFVDGHASHFTLHTSKLCEDHAIMLIALLPN</sequence>
<protein>
    <recommendedName>
        <fullName evidence="3">DDE-1 domain-containing protein</fullName>
    </recommendedName>
</protein>
<gene>
    <name evidence="1" type="ORF">PR048_019750</name>
</gene>
<dbReference type="Proteomes" id="UP001159363">
    <property type="component" value="Chromosome 6"/>
</dbReference>
<comment type="caution">
    <text evidence="1">The sequence shown here is derived from an EMBL/GenBank/DDBJ whole genome shotgun (WGS) entry which is preliminary data.</text>
</comment>
<evidence type="ECO:0008006" key="3">
    <source>
        <dbReference type="Google" id="ProtNLM"/>
    </source>
</evidence>
<proteinExistence type="predicted"/>
<reference evidence="1 2" key="1">
    <citation type="submission" date="2023-02" db="EMBL/GenBank/DDBJ databases">
        <title>LHISI_Scaffold_Assembly.</title>
        <authorList>
            <person name="Stuart O.P."/>
            <person name="Cleave R."/>
            <person name="Magrath M.J.L."/>
            <person name="Mikheyev A.S."/>
        </authorList>
    </citation>
    <scope>NUCLEOTIDE SEQUENCE [LARGE SCALE GENOMIC DNA]</scope>
    <source>
        <strain evidence="1">Daus_M_001</strain>
        <tissue evidence="1">Leg muscle</tissue>
    </source>
</reference>
<evidence type="ECO:0000313" key="2">
    <source>
        <dbReference type="Proteomes" id="UP001159363"/>
    </source>
</evidence>
<evidence type="ECO:0000313" key="1">
    <source>
        <dbReference type="EMBL" id="KAJ8879144.1"/>
    </source>
</evidence>